<feature type="transmembrane region" description="Helical" evidence="1">
    <location>
        <begin position="228"/>
        <end position="251"/>
    </location>
</feature>
<evidence type="ECO:0000313" key="2">
    <source>
        <dbReference type="EMBL" id="SHE34764.1"/>
    </source>
</evidence>
<accession>A0A1M4SR91</accession>
<sequence length="263" mass="30394">MNRFKKYWVVFSISISNNLVYLTNFISGNIFVMFILFIYVNLWSNIYKDKSVISGFTFKQLLWYLFMTEVISLAKTDIFKTINTDVKNGNIAYLINKPYNYIFYNYFNAWGEIILKTLTNIIAAGVLTYTFVGPLKVNIAILPVIALSMFMSISINFFITTALSLTSFWFEENTAFFWIYTKLIFIVGGMLIPIEMFPGWLKAISLKLPFAYVTYGPAKLLVSFDPHISIEILSYQLVYLLTFMFLSIYLFKLGSRCLNVNGG</sequence>
<feature type="transmembrane region" description="Helical" evidence="1">
    <location>
        <begin position="113"/>
        <end position="132"/>
    </location>
</feature>
<feature type="transmembrane region" description="Helical" evidence="1">
    <location>
        <begin position="139"/>
        <end position="163"/>
    </location>
</feature>
<dbReference type="PANTHER" id="PTHR36832:SF1">
    <property type="entry name" value="SLR1174 PROTEIN"/>
    <property type="match status" value="1"/>
</dbReference>
<gene>
    <name evidence="2" type="ORF">SAMN02746089_00106</name>
</gene>
<dbReference type="STRING" id="1121256.SAMN02746089_00106"/>
<feature type="transmembrane region" description="Helical" evidence="1">
    <location>
        <begin position="61"/>
        <end position="79"/>
    </location>
</feature>
<evidence type="ECO:0000313" key="3">
    <source>
        <dbReference type="Proteomes" id="UP000184088"/>
    </source>
</evidence>
<reference evidence="2 3" key="1">
    <citation type="submission" date="2016-11" db="EMBL/GenBank/DDBJ databases">
        <authorList>
            <person name="Jaros S."/>
            <person name="Januszkiewicz K."/>
            <person name="Wedrychowicz H."/>
        </authorList>
    </citation>
    <scope>NUCLEOTIDE SEQUENCE [LARGE SCALE GENOMIC DNA]</scope>
    <source>
        <strain evidence="2 3">DSM 17918</strain>
    </source>
</reference>
<dbReference type="PANTHER" id="PTHR36832">
    <property type="entry name" value="SLR1174 PROTEIN-RELATED"/>
    <property type="match status" value="1"/>
</dbReference>
<feature type="transmembrane region" description="Helical" evidence="1">
    <location>
        <begin position="20"/>
        <end position="40"/>
    </location>
</feature>
<proteinExistence type="predicted"/>
<keyword evidence="1" id="KW-0472">Membrane</keyword>
<dbReference type="OrthoDB" id="9783401at2"/>
<keyword evidence="3" id="KW-1185">Reference proteome</keyword>
<feature type="transmembrane region" description="Helical" evidence="1">
    <location>
        <begin position="175"/>
        <end position="192"/>
    </location>
</feature>
<evidence type="ECO:0000256" key="1">
    <source>
        <dbReference type="SAM" id="Phobius"/>
    </source>
</evidence>
<dbReference type="Pfam" id="PF06182">
    <property type="entry name" value="ABC2_membrane_6"/>
    <property type="match status" value="1"/>
</dbReference>
<keyword evidence="1" id="KW-0812">Transmembrane</keyword>
<protein>
    <submittedName>
        <fullName evidence="2">ABC-2 type transport system permease protein</fullName>
    </submittedName>
</protein>
<organism evidence="2 3">
    <name type="scientific">Caldanaerobius fijiensis DSM 17918</name>
    <dbReference type="NCBI Taxonomy" id="1121256"/>
    <lineage>
        <taxon>Bacteria</taxon>
        <taxon>Bacillati</taxon>
        <taxon>Bacillota</taxon>
        <taxon>Clostridia</taxon>
        <taxon>Thermoanaerobacterales</taxon>
        <taxon>Thermoanaerobacteraceae</taxon>
        <taxon>Caldanaerobius</taxon>
    </lineage>
</organism>
<dbReference type="InterPro" id="IPR010390">
    <property type="entry name" value="ABC-2_transporter-like"/>
</dbReference>
<keyword evidence="1" id="KW-1133">Transmembrane helix</keyword>
<name>A0A1M4SR91_9THEO</name>
<dbReference type="AlphaFoldDB" id="A0A1M4SR91"/>
<dbReference type="EMBL" id="FQVH01000001">
    <property type="protein sequence ID" value="SHE34764.1"/>
    <property type="molecule type" value="Genomic_DNA"/>
</dbReference>
<dbReference type="Proteomes" id="UP000184088">
    <property type="component" value="Unassembled WGS sequence"/>
</dbReference>